<accession>A0AAV9GM81</accession>
<proteinExistence type="predicted"/>
<reference evidence="1" key="2">
    <citation type="submission" date="2023-05" db="EMBL/GenBank/DDBJ databases">
        <authorList>
            <consortium name="Lawrence Berkeley National Laboratory"/>
            <person name="Steindorff A."/>
            <person name="Hensen N."/>
            <person name="Bonometti L."/>
            <person name="Westerberg I."/>
            <person name="Brannstrom I.O."/>
            <person name="Guillou S."/>
            <person name="Cros-Aarteil S."/>
            <person name="Calhoun S."/>
            <person name="Haridas S."/>
            <person name="Kuo A."/>
            <person name="Mondo S."/>
            <person name="Pangilinan J."/>
            <person name="Riley R."/>
            <person name="Labutti K."/>
            <person name="Andreopoulos B."/>
            <person name="Lipzen A."/>
            <person name="Chen C."/>
            <person name="Yanf M."/>
            <person name="Daum C."/>
            <person name="Ng V."/>
            <person name="Clum A."/>
            <person name="Ohm R."/>
            <person name="Martin F."/>
            <person name="Silar P."/>
            <person name="Natvig D."/>
            <person name="Lalanne C."/>
            <person name="Gautier V."/>
            <person name="Ament-Velasquez S.L."/>
            <person name="Kruys A."/>
            <person name="Hutchinson M.I."/>
            <person name="Powell A.J."/>
            <person name="Barry K."/>
            <person name="Miller A.N."/>
            <person name="Grigoriev I.V."/>
            <person name="Debuchy R."/>
            <person name="Gladieux P."/>
            <person name="Thoren M.H."/>
            <person name="Johannesson H."/>
        </authorList>
    </citation>
    <scope>NUCLEOTIDE SEQUENCE</scope>
    <source>
        <strain evidence="1">PSN243</strain>
    </source>
</reference>
<dbReference type="Proteomes" id="UP001321760">
    <property type="component" value="Unassembled WGS sequence"/>
</dbReference>
<name>A0AAV9GM81_9PEZI</name>
<evidence type="ECO:0000313" key="1">
    <source>
        <dbReference type="EMBL" id="KAK4448565.1"/>
    </source>
</evidence>
<keyword evidence="2" id="KW-1185">Reference proteome</keyword>
<sequence>MMAITRPGYDSLACRGSLCRLRLLGTSHGGCRIRWLLMQESQRSANGVWGLCCLALVQSDQSGGASPLLIWRLRSAQTRLAGRHINGLSPPPPLGSGVTAARAPPPLNPIHAHDTEATHSSGHSRGPRRILPTRYFCLTHRRVPIASSATFCGFRFVCTFFPDTEAPHRKSPTCPPLLASCPTRHQPQKGTRIPRILDGHLAGLKTRETTWPQLSSCAK</sequence>
<protein>
    <submittedName>
        <fullName evidence="1">Uncharacterized protein</fullName>
    </submittedName>
</protein>
<organism evidence="1 2">
    <name type="scientific">Podospora aff. communis PSN243</name>
    <dbReference type="NCBI Taxonomy" id="3040156"/>
    <lineage>
        <taxon>Eukaryota</taxon>
        <taxon>Fungi</taxon>
        <taxon>Dikarya</taxon>
        <taxon>Ascomycota</taxon>
        <taxon>Pezizomycotina</taxon>
        <taxon>Sordariomycetes</taxon>
        <taxon>Sordariomycetidae</taxon>
        <taxon>Sordariales</taxon>
        <taxon>Podosporaceae</taxon>
        <taxon>Podospora</taxon>
    </lineage>
</organism>
<gene>
    <name evidence="1" type="ORF">QBC34DRAFT_110601</name>
</gene>
<dbReference type="EMBL" id="MU865942">
    <property type="protein sequence ID" value="KAK4448565.1"/>
    <property type="molecule type" value="Genomic_DNA"/>
</dbReference>
<evidence type="ECO:0000313" key="2">
    <source>
        <dbReference type="Proteomes" id="UP001321760"/>
    </source>
</evidence>
<comment type="caution">
    <text evidence="1">The sequence shown here is derived from an EMBL/GenBank/DDBJ whole genome shotgun (WGS) entry which is preliminary data.</text>
</comment>
<dbReference type="AlphaFoldDB" id="A0AAV9GM81"/>
<reference evidence="1" key="1">
    <citation type="journal article" date="2023" name="Mol. Phylogenet. Evol.">
        <title>Genome-scale phylogeny and comparative genomics of the fungal order Sordariales.</title>
        <authorList>
            <person name="Hensen N."/>
            <person name="Bonometti L."/>
            <person name="Westerberg I."/>
            <person name="Brannstrom I.O."/>
            <person name="Guillou S."/>
            <person name="Cros-Aarteil S."/>
            <person name="Calhoun S."/>
            <person name="Haridas S."/>
            <person name="Kuo A."/>
            <person name="Mondo S."/>
            <person name="Pangilinan J."/>
            <person name="Riley R."/>
            <person name="LaButti K."/>
            <person name="Andreopoulos B."/>
            <person name="Lipzen A."/>
            <person name="Chen C."/>
            <person name="Yan M."/>
            <person name="Daum C."/>
            <person name="Ng V."/>
            <person name="Clum A."/>
            <person name="Steindorff A."/>
            <person name="Ohm R.A."/>
            <person name="Martin F."/>
            <person name="Silar P."/>
            <person name="Natvig D.O."/>
            <person name="Lalanne C."/>
            <person name="Gautier V."/>
            <person name="Ament-Velasquez S.L."/>
            <person name="Kruys A."/>
            <person name="Hutchinson M.I."/>
            <person name="Powell A.J."/>
            <person name="Barry K."/>
            <person name="Miller A.N."/>
            <person name="Grigoriev I.V."/>
            <person name="Debuchy R."/>
            <person name="Gladieux P."/>
            <person name="Hiltunen Thoren M."/>
            <person name="Johannesson H."/>
        </authorList>
    </citation>
    <scope>NUCLEOTIDE SEQUENCE</scope>
    <source>
        <strain evidence="1">PSN243</strain>
    </source>
</reference>